<dbReference type="SUPFAM" id="SSF48452">
    <property type="entry name" value="TPR-like"/>
    <property type="match status" value="1"/>
</dbReference>
<evidence type="ECO:0000256" key="2">
    <source>
        <dbReference type="ARBA" id="ARBA00022737"/>
    </source>
</evidence>
<evidence type="ECO:0008006" key="7">
    <source>
        <dbReference type="Google" id="ProtNLM"/>
    </source>
</evidence>
<dbReference type="InterPro" id="IPR002885">
    <property type="entry name" value="PPR_rpt"/>
</dbReference>
<comment type="similarity">
    <text evidence="1">Belongs to the PPR family. P subfamily.</text>
</comment>
<feature type="repeat" description="PPR" evidence="3">
    <location>
        <begin position="275"/>
        <end position="309"/>
    </location>
</feature>
<feature type="repeat" description="PPR" evidence="3">
    <location>
        <begin position="377"/>
        <end position="411"/>
    </location>
</feature>
<feature type="repeat" description="PPR" evidence="3">
    <location>
        <begin position="342"/>
        <end position="376"/>
    </location>
</feature>
<evidence type="ECO:0000313" key="5">
    <source>
        <dbReference type="EMBL" id="KAK3238250.1"/>
    </source>
</evidence>
<feature type="repeat" description="PPR" evidence="3">
    <location>
        <begin position="679"/>
        <end position="713"/>
    </location>
</feature>
<dbReference type="Proteomes" id="UP001190700">
    <property type="component" value="Unassembled WGS sequence"/>
</dbReference>
<dbReference type="NCBIfam" id="TIGR00756">
    <property type="entry name" value="PPR"/>
    <property type="match status" value="6"/>
</dbReference>
<feature type="region of interest" description="Disordered" evidence="4">
    <location>
        <begin position="817"/>
        <end position="864"/>
    </location>
</feature>
<dbReference type="Pfam" id="PF01535">
    <property type="entry name" value="PPR"/>
    <property type="match status" value="1"/>
</dbReference>
<keyword evidence="6" id="KW-1185">Reference proteome</keyword>
<dbReference type="AlphaFoldDB" id="A0AAE0BLX7"/>
<feature type="repeat" description="PPR" evidence="3">
    <location>
        <begin position="521"/>
        <end position="555"/>
    </location>
</feature>
<dbReference type="PROSITE" id="PS51375">
    <property type="entry name" value="PPR"/>
    <property type="match status" value="11"/>
</dbReference>
<feature type="repeat" description="PPR" evidence="3">
    <location>
        <begin position="412"/>
        <end position="446"/>
    </location>
</feature>
<reference evidence="5 6" key="1">
    <citation type="journal article" date="2015" name="Genome Biol. Evol.">
        <title>Comparative Genomics of a Bacterivorous Green Alga Reveals Evolutionary Causalities and Consequences of Phago-Mixotrophic Mode of Nutrition.</title>
        <authorList>
            <person name="Burns J.A."/>
            <person name="Paasch A."/>
            <person name="Narechania A."/>
            <person name="Kim E."/>
        </authorList>
    </citation>
    <scope>NUCLEOTIDE SEQUENCE [LARGE SCALE GENOMIC DNA]</scope>
    <source>
        <strain evidence="5 6">PLY_AMNH</strain>
    </source>
</reference>
<protein>
    <recommendedName>
        <fullName evidence="7">Pentacotripeptide-repeat region of PRORP domain-containing protein</fullName>
    </recommendedName>
</protein>
<feature type="repeat" description="PPR" evidence="3">
    <location>
        <begin position="447"/>
        <end position="481"/>
    </location>
</feature>
<dbReference type="PANTHER" id="PTHR47447:SF17">
    <property type="entry name" value="OS12G0638900 PROTEIN"/>
    <property type="match status" value="1"/>
</dbReference>
<feature type="repeat" description="PPR" evidence="3">
    <location>
        <begin position="749"/>
        <end position="784"/>
    </location>
</feature>
<feature type="repeat" description="PPR" evidence="3">
    <location>
        <begin position="482"/>
        <end position="516"/>
    </location>
</feature>
<feature type="repeat" description="PPR" evidence="3">
    <location>
        <begin position="132"/>
        <end position="166"/>
    </location>
</feature>
<accession>A0AAE0BLX7</accession>
<feature type="compositionally biased region" description="Basic residues" evidence="4">
    <location>
        <begin position="825"/>
        <end position="864"/>
    </location>
</feature>
<keyword evidence="2" id="KW-0677">Repeat</keyword>
<name>A0AAE0BLX7_9CHLO</name>
<evidence type="ECO:0000256" key="3">
    <source>
        <dbReference type="PROSITE-ProRule" id="PRU00708"/>
    </source>
</evidence>
<dbReference type="InterPro" id="IPR011990">
    <property type="entry name" value="TPR-like_helical_dom_sf"/>
</dbReference>
<proteinExistence type="inferred from homology"/>
<gene>
    <name evidence="5" type="ORF">CYMTET_51724</name>
</gene>
<evidence type="ECO:0000256" key="1">
    <source>
        <dbReference type="ARBA" id="ARBA00007626"/>
    </source>
</evidence>
<feature type="repeat" description="PPR" evidence="3">
    <location>
        <begin position="556"/>
        <end position="590"/>
    </location>
</feature>
<evidence type="ECO:0000256" key="4">
    <source>
        <dbReference type="SAM" id="MobiDB-lite"/>
    </source>
</evidence>
<evidence type="ECO:0000313" key="6">
    <source>
        <dbReference type="Proteomes" id="UP001190700"/>
    </source>
</evidence>
<dbReference type="Gene3D" id="1.25.40.10">
    <property type="entry name" value="Tetratricopeptide repeat domain"/>
    <property type="match status" value="7"/>
</dbReference>
<dbReference type="EMBL" id="LGRX02034282">
    <property type="protein sequence ID" value="KAK3238250.1"/>
    <property type="molecule type" value="Genomic_DNA"/>
</dbReference>
<dbReference type="Pfam" id="PF13812">
    <property type="entry name" value="PPR_3"/>
    <property type="match status" value="5"/>
</dbReference>
<comment type="caution">
    <text evidence="5">The sequence shown here is derived from an EMBL/GenBank/DDBJ whole genome shotgun (WGS) entry which is preliminary data.</text>
</comment>
<sequence>MHQEQTLSLRQLCHISFVRRSPASSASRISSHVQRAPYQIRTLHRRVKVLHVTSEQKFERRGASWGGQFGGLIRLLDQTSGEDISLHMPAELNISAPTLGSLLVGLVNLNNVERAWELLQWAQLVQPPLPLNSIHYTVLVTAFGRRKALDRVIEVLNDMNRWKVEADTQLLKSAVKSCMASRAWQEALDVFHSLATQPGLRGSASIYNDVLYAAFNLKLPSGHSFRLYRDIEAAGLEELDQFTFVELIKLLYKYRHWREVVLTFEAMRDLGYKANIVTWTTYLMCLNRTGEVQRSFEMFRQMQAEGVHADEKAYGVMINSCTSWKQASTIFEEMEAEGIQQSEVTYNTLLKIAGSTERAEAVLKLFEEMGSRGLQPDVVSYNTVLSALAEERMESEAEALLADMRADGVQPDRFTYTTLIAMCEEPGLADKARSCFADMEASGIEADSVAYNALVSSLLRGGRMLASFEVPAEMRANGVEPDQAMYEQLMKACEEAGDWERALLLFEELAASDLPAKYPSSANTYTSLIRVCQEAGKWETALQLLDRMKQAGGAPSAAIYNSTIAACAEGGQWRLALELLREMRRVEQEALWRLEGTLGADGPTSLVDQRTFVEVSRACSYAVKAEDTAAAVVARVEHTGIVMDEDVYTALIGAFTNLNQWQAGIQLLHQSQQLGLKVEEVAYRMLLRACSQAGHWKQVQQLLEEMRAAGMPLDLEAHCSLLRACQVAQAWPQGRAALRAIQAEGVVLDERPYNLLLATCMASPQPMQDAFALVVEMEAAGVEPTTSTYNSLIFICAAGKQWARALEVSPAVPETLRGQTLRASPRLRLHPSPRLRLHPSPRLRLHPSPRLRRHPSPRLRRHLP</sequence>
<dbReference type="PANTHER" id="PTHR47447">
    <property type="entry name" value="OS03G0856100 PROTEIN"/>
    <property type="match status" value="1"/>
</dbReference>
<dbReference type="Pfam" id="PF13041">
    <property type="entry name" value="PPR_2"/>
    <property type="match status" value="2"/>
</dbReference>
<organism evidence="5 6">
    <name type="scientific">Cymbomonas tetramitiformis</name>
    <dbReference type="NCBI Taxonomy" id="36881"/>
    <lineage>
        <taxon>Eukaryota</taxon>
        <taxon>Viridiplantae</taxon>
        <taxon>Chlorophyta</taxon>
        <taxon>Pyramimonadophyceae</taxon>
        <taxon>Pyramimonadales</taxon>
        <taxon>Pyramimonadaceae</taxon>
        <taxon>Cymbomonas</taxon>
    </lineage>
</organism>